<dbReference type="HOGENOM" id="CLU_1134307_0_0_1"/>
<feature type="compositionally biased region" description="Low complexity" evidence="1">
    <location>
        <begin position="163"/>
        <end position="172"/>
    </location>
</feature>
<name>R9AHK9_WALI9</name>
<feature type="compositionally biased region" description="Polar residues" evidence="1">
    <location>
        <begin position="77"/>
        <end position="93"/>
    </location>
</feature>
<keyword evidence="3" id="KW-1185">Reference proteome</keyword>
<accession>R9AHK9</accession>
<dbReference type="Proteomes" id="UP000014064">
    <property type="component" value="Unassembled WGS sequence"/>
</dbReference>
<organism evidence="2 3">
    <name type="scientific">Wallemia ichthyophaga (strain EXF-994 / CBS 113033)</name>
    <dbReference type="NCBI Taxonomy" id="1299270"/>
    <lineage>
        <taxon>Eukaryota</taxon>
        <taxon>Fungi</taxon>
        <taxon>Dikarya</taxon>
        <taxon>Basidiomycota</taxon>
        <taxon>Wallemiomycotina</taxon>
        <taxon>Wallemiomycetes</taxon>
        <taxon>Wallemiales</taxon>
        <taxon>Wallemiaceae</taxon>
        <taxon>Wallemia</taxon>
    </lineage>
</organism>
<dbReference type="GeneID" id="20376808"/>
<feature type="region of interest" description="Disordered" evidence="1">
    <location>
        <begin position="149"/>
        <end position="173"/>
    </location>
</feature>
<dbReference type="OMA" id="HKETIIN"/>
<feature type="region of interest" description="Disordered" evidence="1">
    <location>
        <begin position="34"/>
        <end position="93"/>
    </location>
</feature>
<evidence type="ECO:0000313" key="3">
    <source>
        <dbReference type="Proteomes" id="UP000014064"/>
    </source>
</evidence>
<evidence type="ECO:0000313" key="2">
    <source>
        <dbReference type="EMBL" id="EOR01620.1"/>
    </source>
</evidence>
<gene>
    <name evidence="2" type="ORF">J056_003856</name>
</gene>
<feature type="compositionally biased region" description="Basic and acidic residues" evidence="1">
    <location>
        <begin position="149"/>
        <end position="162"/>
    </location>
</feature>
<reference evidence="3" key="1">
    <citation type="journal article" date="2013" name="BMC Genomics">
        <title>Genome and transcriptome sequencing of the halophilic fungus Wallemia ichthyophaga: haloadaptations present and absent.</title>
        <authorList>
            <person name="Zajc J."/>
            <person name="Liu Y."/>
            <person name="Dai W."/>
            <person name="Yang Z."/>
            <person name="Hu J."/>
            <person name="Gostincar C."/>
            <person name="Gunde-Cimerman N."/>
        </authorList>
    </citation>
    <scope>NUCLEOTIDE SEQUENCE [LARGE SCALE GENOMIC DNA]</scope>
    <source>
        <strain evidence="3">EXF-994 / CBS 113033</strain>
    </source>
</reference>
<dbReference type="EMBL" id="KE007229">
    <property type="protein sequence ID" value="EOR01620.1"/>
    <property type="molecule type" value="Genomic_DNA"/>
</dbReference>
<dbReference type="KEGG" id="wic:J056_003856"/>
<proteinExistence type="predicted"/>
<dbReference type="AlphaFoldDB" id="R9AHK9"/>
<evidence type="ECO:0000256" key="1">
    <source>
        <dbReference type="SAM" id="MobiDB-lite"/>
    </source>
</evidence>
<dbReference type="RefSeq" id="XP_009267340.1">
    <property type="nucleotide sequence ID" value="XM_009269065.1"/>
</dbReference>
<sequence length="205" mass="22691">MSVLDHPIEFLPTSIDKDKYENIQMPKRRLKRLSLLSGGSSGGSSGIASTSARTSASTTKHKPSTSTSTSTDAESLISLSRPSNDSSNAPITQPMTLFDQHAPLLSRIAHKETIINDLQDELDMHTVELKRLRKDWRRVVRNQKRDNLDELGHPVYTDHSEEPTPTTQTPQPNAYLQHSVDLLVDGVGAFWDTLRSGPGLQPNGR</sequence>
<feature type="compositionally biased region" description="Low complexity" evidence="1">
    <location>
        <begin position="46"/>
        <end position="75"/>
    </location>
</feature>
<protein>
    <submittedName>
        <fullName evidence="2">Uncharacterized protein</fullName>
    </submittedName>
</protein>